<gene>
    <name evidence="1" type="ORF">JOB18_047363</name>
</gene>
<evidence type="ECO:0000313" key="1">
    <source>
        <dbReference type="EMBL" id="KAG7515005.1"/>
    </source>
</evidence>
<keyword evidence="2" id="KW-1185">Reference proteome</keyword>
<dbReference type="EMBL" id="JAGKHQ010000006">
    <property type="protein sequence ID" value="KAG7515005.1"/>
    <property type="molecule type" value="Genomic_DNA"/>
</dbReference>
<reference evidence="1 2" key="1">
    <citation type="journal article" date="2021" name="Sci. Rep.">
        <title>Chromosome anchoring in Senegalese sole (Solea senegalensis) reveals sex-associated markers and genome rearrangements in flatfish.</title>
        <authorList>
            <person name="Guerrero-Cozar I."/>
            <person name="Gomez-Garrido J."/>
            <person name="Berbel C."/>
            <person name="Martinez-Blanch J.F."/>
            <person name="Alioto T."/>
            <person name="Claros M.G."/>
            <person name="Gagnaire P.A."/>
            <person name="Manchado M."/>
        </authorList>
    </citation>
    <scope>NUCLEOTIDE SEQUENCE [LARGE SCALE GENOMIC DNA]</scope>
    <source>
        <strain evidence="1">Sse05_10M</strain>
    </source>
</reference>
<sequence>MLDPTYVAACFRCPCTPVLLSSGLSHCLCPACSPHGPGSPPVLSRCSSRLCHTEAEVRVAVRQEAAEKRDARGFFTQVFTRLTGAPSTGPGFSGERLLTCATSHQLHRAHGSGLMHSFKGRVGGAARAGDTLDSPLRMVYNPLYTHTHKGSV</sequence>
<organism evidence="1 2">
    <name type="scientific">Solea senegalensis</name>
    <name type="common">Senegalese sole</name>
    <dbReference type="NCBI Taxonomy" id="28829"/>
    <lineage>
        <taxon>Eukaryota</taxon>
        <taxon>Metazoa</taxon>
        <taxon>Chordata</taxon>
        <taxon>Craniata</taxon>
        <taxon>Vertebrata</taxon>
        <taxon>Euteleostomi</taxon>
        <taxon>Actinopterygii</taxon>
        <taxon>Neopterygii</taxon>
        <taxon>Teleostei</taxon>
        <taxon>Neoteleostei</taxon>
        <taxon>Acanthomorphata</taxon>
        <taxon>Carangaria</taxon>
        <taxon>Pleuronectiformes</taxon>
        <taxon>Pleuronectoidei</taxon>
        <taxon>Soleidae</taxon>
        <taxon>Solea</taxon>
    </lineage>
</organism>
<accession>A0AAV6SAS9</accession>
<dbReference type="AlphaFoldDB" id="A0AAV6SAS9"/>
<comment type="caution">
    <text evidence="1">The sequence shown here is derived from an EMBL/GenBank/DDBJ whole genome shotgun (WGS) entry which is preliminary data.</text>
</comment>
<proteinExistence type="predicted"/>
<protein>
    <submittedName>
        <fullName evidence="1">Uncharacterized protein</fullName>
    </submittedName>
</protein>
<evidence type="ECO:0000313" key="2">
    <source>
        <dbReference type="Proteomes" id="UP000693946"/>
    </source>
</evidence>
<dbReference type="Proteomes" id="UP000693946">
    <property type="component" value="Linkage Group LG14"/>
</dbReference>
<name>A0AAV6SAS9_SOLSE</name>